<accession>H8ZA87</accession>
<gene>
    <name evidence="1" type="ORF">NERG_00508</name>
</gene>
<dbReference type="HOGENOM" id="CLU_343571_0_0_1"/>
<organism evidence="1">
    <name type="scientific">Nematocida ausubeli (strain ATCC PRA-371 / ERTm2)</name>
    <name type="common">Nematode killer fungus</name>
    <dbReference type="NCBI Taxonomy" id="1913371"/>
    <lineage>
        <taxon>Eukaryota</taxon>
        <taxon>Fungi</taxon>
        <taxon>Fungi incertae sedis</taxon>
        <taxon>Microsporidia</taxon>
        <taxon>Nematocida</taxon>
    </lineage>
</organism>
<reference evidence="1" key="1">
    <citation type="submission" date="2011-03" db="EMBL/GenBank/DDBJ databases">
        <title>The Genome Sequence of Nematocida sp1 strain ERTm2.</title>
        <authorList>
            <consortium name="The Broad Institute Genome Sequencing Platform"/>
            <consortium name="The Broad Institute Genome Sequencing Center for Infectious Disease"/>
            <person name="Cuomo C."/>
            <person name="Troemel E."/>
            <person name="Young S.K."/>
            <person name="Zeng Q."/>
            <person name="Gargeya S."/>
            <person name="Fitzgerald M."/>
            <person name="Haas B."/>
            <person name="Abouelleil A."/>
            <person name="Alvarado L."/>
            <person name="Arachchi H.M."/>
            <person name="Berlin A."/>
            <person name="Brown A."/>
            <person name="Chapman S.B."/>
            <person name="Chen Z."/>
            <person name="Dunbar C."/>
            <person name="Freedman E."/>
            <person name="Gearin G."/>
            <person name="Gellesch M."/>
            <person name="Goldberg J."/>
            <person name="Griggs A."/>
            <person name="Gujja S."/>
            <person name="Heilman E.R."/>
            <person name="Heiman D."/>
            <person name="Howarth C."/>
            <person name="Larson L."/>
            <person name="Lui A."/>
            <person name="MacDonald P.J.P."/>
            <person name="Mehta T."/>
            <person name="Montmayeur A."/>
            <person name="Murphy C."/>
            <person name="Neiman D."/>
            <person name="Pearson M."/>
            <person name="Priest M."/>
            <person name="Roberts A."/>
            <person name="Saif S."/>
            <person name="Shea T."/>
            <person name="Shenoy N."/>
            <person name="Sisk P."/>
            <person name="Stolte C."/>
            <person name="Sykes S."/>
            <person name="White J."/>
            <person name="Yandava C."/>
            <person name="Wortman J."/>
            <person name="Nusbaum C."/>
            <person name="Birren B."/>
        </authorList>
    </citation>
    <scope>NUCLEOTIDE SEQUENCE</scope>
    <source>
        <strain evidence="1">ERTm2</strain>
    </source>
</reference>
<sequence length="824" mass="96039">MQERKEEHTETKKKIHYRNVRKRKSKKCSKNSIKPMCLMFLAMCSIVSSRLLLSDQLTVHKRVIYMKENERTIINPNGALSLIRACMAEGIGLMHNLRFFSAEVRTNIQVEVKDKKIHYNGDVNTRDFSKDTVHERIYEEDRSPGYKKSYFQTLLKMFPSHSGNISIETEETNSFYMFLKGIGSEEKVNQILASLLLLSEGINVLLTIESAEGGKNELVLASCKDKSVLFKIKLKEFQYKDIMRDEVGVFDVYGPTENEAVEVIEFFIKNRQNSYKQQNTWAEPTDFNEYSKGKFMYSTGFLIQTYIYEYFNDPEDMIDFIRTVHDMLMEHMDIDTDLEDSSSDGSEQRENVVQNVYYTENGGRFPYATPILNRCIETVMCTKEIIRNSFIGKRWKTVSGYISAILKVNQNILCKNVYKKYFMDFRRYSEIRKYFLGVESLQPVLNQHKKMLFQSTKQLRIAESTQQFKRKEFTHIPISKAIYINPVRDKDIIFESNPNYAETVILFLFCLVAYNPSNQIFDISHLLKASKDLKWFFQKYRNMFSEITQEIENDWNKVVADLDADLITYTQENRNNLENHLLNILAVVAKLAGVYERDMLRLEIFSIKLSYNNPKEDANTILEIGEYMRSLFADLSNGSIHASIKHANIVRNIIKVEDVVEVKCNVFCTLLIYLNDKERIRPIEIRIGVNTAEFGIENIRDSCVDEESKKKNEDIIASEENKIGQPKLFLDCIYLNYIKAAKICNDEARTLQLMKFLSENHADIERSDFMNINPILMDGKIEPQGFSLSYIDALSDCFIKLNLPETHNMFQVISKILKSAKRLR</sequence>
<proteinExistence type="predicted"/>
<name>H8ZA87_NEMA1</name>
<protein>
    <submittedName>
        <fullName evidence="1">Uncharacterized protein</fullName>
    </submittedName>
</protein>
<dbReference type="Proteomes" id="UP000005622">
    <property type="component" value="Unassembled WGS sequence"/>
</dbReference>
<evidence type="ECO:0000313" key="1">
    <source>
        <dbReference type="EMBL" id="EHY66868.1"/>
    </source>
</evidence>
<dbReference type="AlphaFoldDB" id="H8ZA87"/>
<dbReference type="EMBL" id="JH604633">
    <property type="protein sequence ID" value="EHY66868.1"/>
    <property type="molecule type" value="Genomic_DNA"/>
</dbReference>